<reference evidence="4" key="2">
    <citation type="submission" date="2023-05" db="EMBL/GenBank/DDBJ databases">
        <authorList>
            <consortium name="Lawrence Berkeley National Laboratory"/>
            <person name="Steindorff A."/>
            <person name="Hensen N."/>
            <person name="Bonometti L."/>
            <person name="Westerberg I."/>
            <person name="Brannstrom I.O."/>
            <person name="Guillou S."/>
            <person name="Cros-Aarteil S."/>
            <person name="Calhoun S."/>
            <person name="Haridas S."/>
            <person name="Kuo A."/>
            <person name="Mondo S."/>
            <person name="Pangilinan J."/>
            <person name="Riley R."/>
            <person name="Labutti K."/>
            <person name="Andreopoulos B."/>
            <person name="Lipzen A."/>
            <person name="Chen C."/>
            <person name="Yanf M."/>
            <person name="Daum C."/>
            <person name="Ng V."/>
            <person name="Clum A."/>
            <person name="Ohm R."/>
            <person name="Martin F."/>
            <person name="Silar P."/>
            <person name="Natvig D."/>
            <person name="Lalanne C."/>
            <person name="Gautier V."/>
            <person name="Ament-Velasquez S.L."/>
            <person name="Kruys A."/>
            <person name="Hutchinson M.I."/>
            <person name="Powell A.J."/>
            <person name="Barry K."/>
            <person name="Miller A.N."/>
            <person name="Grigoriev I.V."/>
            <person name="Debuchy R."/>
            <person name="Gladieux P."/>
            <person name="Thoren M.H."/>
            <person name="Johannesson H."/>
        </authorList>
    </citation>
    <scope>NUCLEOTIDE SEQUENCE</scope>
    <source>
        <strain evidence="4">PSN309</strain>
    </source>
</reference>
<protein>
    <submittedName>
        <fullName evidence="4">RlpA-like double-psi beta-barrel-protein domain-containing protein-containing protein</fullName>
    </submittedName>
</protein>
<sequence length="307" mass="33142">MEPTTTTAWTPSPGERIRHVPEWEVPVNYPAKRPFYSRVVKPYLPSRPLKDILFPRKPSTKSSAPEIAPAIASPSPVRDTGASISADESISKEAAISSGSGSGGGGAGGAILPTTTYDTISLQPERPTFRQRFDAILPPNKKYLRLPRKAFLIALAALIALVILALGLGLGLGLGWGLRSHHNAELPLPWTATGTKEQKGELTYFSPALGACGWMNTDSDTVAAVSHELYDAAAAEGQTNPNQNTLCGRWIRVWRDGEDKTRNGIDVQVVDRCTGCGVTDLDLTLGVFDRLADKDEGRILGGWEWLQ</sequence>
<name>A0AAN6WNC2_9PEZI</name>
<dbReference type="CDD" id="cd22191">
    <property type="entry name" value="DPBB_RlpA_EXP_N-like"/>
    <property type="match status" value="1"/>
</dbReference>
<reference evidence="4" key="1">
    <citation type="journal article" date="2023" name="Mol. Phylogenet. Evol.">
        <title>Genome-scale phylogeny and comparative genomics of the fungal order Sordariales.</title>
        <authorList>
            <person name="Hensen N."/>
            <person name="Bonometti L."/>
            <person name="Westerberg I."/>
            <person name="Brannstrom I.O."/>
            <person name="Guillou S."/>
            <person name="Cros-Aarteil S."/>
            <person name="Calhoun S."/>
            <person name="Haridas S."/>
            <person name="Kuo A."/>
            <person name="Mondo S."/>
            <person name="Pangilinan J."/>
            <person name="Riley R."/>
            <person name="LaButti K."/>
            <person name="Andreopoulos B."/>
            <person name="Lipzen A."/>
            <person name="Chen C."/>
            <person name="Yan M."/>
            <person name="Daum C."/>
            <person name="Ng V."/>
            <person name="Clum A."/>
            <person name="Steindorff A."/>
            <person name="Ohm R.A."/>
            <person name="Martin F."/>
            <person name="Silar P."/>
            <person name="Natvig D.O."/>
            <person name="Lalanne C."/>
            <person name="Gautier V."/>
            <person name="Ament-Velasquez S.L."/>
            <person name="Kruys A."/>
            <person name="Hutchinson M.I."/>
            <person name="Powell A.J."/>
            <person name="Barry K."/>
            <person name="Miller A.N."/>
            <person name="Grigoriev I.V."/>
            <person name="Debuchy R."/>
            <person name="Gladieux P."/>
            <person name="Hiltunen Thoren M."/>
            <person name="Johannesson H."/>
        </authorList>
    </citation>
    <scope>NUCLEOTIDE SEQUENCE</scope>
    <source>
        <strain evidence="4">PSN309</strain>
    </source>
</reference>
<evidence type="ECO:0000313" key="5">
    <source>
        <dbReference type="Proteomes" id="UP001302126"/>
    </source>
</evidence>
<dbReference type="PANTHER" id="PTHR31836:SF27">
    <property type="entry name" value="RLPA-LIKE PROTEIN DOUBLE-PSI BETA-BARREL DOMAIN-CONTAINING PROTEIN"/>
    <property type="match status" value="1"/>
</dbReference>
<dbReference type="Proteomes" id="UP001302126">
    <property type="component" value="Unassembled WGS sequence"/>
</dbReference>
<accession>A0AAN6WNC2</accession>
<proteinExistence type="predicted"/>
<feature type="transmembrane region" description="Helical" evidence="3">
    <location>
        <begin position="150"/>
        <end position="178"/>
    </location>
</feature>
<dbReference type="Gene3D" id="2.40.40.10">
    <property type="entry name" value="RlpA-like domain"/>
    <property type="match status" value="1"/>
</dbReference>
<keyword evidence="3" id="KW-1133">Transmembrane helix</keyword>
<evidence type="ECO:0000256" key="3">
    <source>
        <dbReference type="SAM" id="Phobius"/>
    </source>
</evidence>
<keyword evidence="5" id="KW-1185">Reference proteome</keyword>
<dbReference type="InterPro" id="IPR051477">
    <property type="entry name" value="Expansin_CellWall"/>
</dbReference>
<dbReference type="InterPro" id="IPR036908">
    <property type="entry name" value="RlpA-like_sf"/>
</dbReference>
<dbReference type="EMBL" id="MU864461">
    <property type="protein sequence ID" value="KAK4185115.1"/>
    <property type="molecule type" value="Genomic_DNA"/>
</dbReference>
<keyword evidence="3" id="KW-0472">Membrane</keyword>
<keyword evidence="1" id="KW-0732">Signal</keyword>
<dbReference type="SUPFAM" id="SSF50685">
    <property type="entry name" value="Barwin-like endoglucanases"/>
    <property type="match status" value="1"/>
</dbReference>
<feature type="compositionally biased region" description="Low complexity" evidence="2">
    <location>
        <begin position="62"/>
        <end position="79"/>
    </location>
</feature>
<evidence type="ECO:0000313" key="4">
    <source>
        <dbReference type="EMBL" id="KAK4185115.1"/>
    </source>
</evidence>
<feature type="region of interest" description="Disordered" evidence="2">
    <location>
        <begin position="55"/>
        <end position="79"/>
    </location>
</feature>
<evidence type="ECO:0000256" key="1">
    <source>
        <dbReference type="ARBA" id="ARBA00022729"/>
    </source>
</evidence>
<dbReference type="PANTHER" id="PTHR31836">
    <property type="match status" value="1"/>
</dbReference>
<evidence type="ECO:0000256" key="2">
    <source>
        <dbReference type="SAM" id="MobiDB-lite"/>
    </source>
</evidence>
<comment type="caution">
    <text evidence="4">The sequence shown here is derived from an EMBL/GenBank/DDBJ whole genome shotgun (WGS) entry which is preliminary data.</text>
</comment>
<organism evidence="4 5">
    <name type="scientific">Podospora australis</name>
    <dbReference type="NCBI Taxonomy" id="1536484"/>
    <lineage>
        <taxon>Eukaryota</taxon>
        <taxon>Fungi</taxon>
        <taxon>Dikarya</taxon>
        <taxon>Ascomycota</taxon>
        <taxon>Pezizomycotina</taxon>
        <taxon>Sordariomycetes</taxon>
        <taxon>Sordariomycetidae</taxon>
        <taxon>Sordariales</taxon>
        <taxon>Podosporaceae</taxon>
        <taxon>Podospora</taxon>
    </lineage>
</organism>
<dbReference type="AlphaFoldDB" id="A0AAN6WNC2"/>
<keyword evidence="3" id="KW-0812">Transmembrane</keyword>
<gene>
    <name evidence="4" type="ORF">QBC35DRAFT_30184</name>
</gene>